<organism evidence="4 5">
    <name type="scientific">Apiospora kogelbergensis</name>
    <dbReference type="NCBI Taxonomy" id="1337665"/>
    <lineage>
        <taxon>Eukaryota</taxon>
        <taxon>Fungi</taxon>
        <taxon>Dikarya</taxon>
        <taxon>Ascomycota</taxon>
        <taxon>Pezizomycotina</taxon>
        <taxon>Sordariomycetes</taxon>
        <taxon>Xylariomycetidae</taxon>
        <taxon>Amphisphaeriales</taxon>
        <taxon>Apiosporaceae</taxon>
        <taxon>Apiospora</taxon>
    </lineage>
</organism>
<proteinExistence type="predicted"/>
<dbReference type="SUPFAM" id="SSF52540">
    <property type="entry name" value="P-loop containing nucleoside triphosphate hydrolases"/>
    <property type="match status" value="1"/>
</dbReference>
<name>A0AAW0QBK1_9PEZI</name>
<dbReference type="Proteomes" id="UP001392437">
    <property type="component" value="Unassembled WGS sequence"/>
</dbReference>
<comment type="caution">
    <text evidence="4">The sequence shown here is derived from an EMBL/GenBank/DDBJ whole genome shotgun (WGS) entry which is preliminary data.</text>
</comment>
<feature type="domain" description="Nephrocystin 3-like N-terminal" evidence="3">
    <location>
        <begin position="1"/>
        <end position="139"/>
    </location>
</feature>
<gene>
    <name evidence="4" type="ORF">PG999_010949</name>
</gene>
<sequence length="819" mass="93321">MPGSGKTILASALIDELLKAHGKRTAAQKQKRKNGFSYYYCSHEHNVDEKRPFLRWIVYDLCRQLQDYVPESLAEATDVEDISDDTLLASFLSISKQFEERVYIVVDAVDESQSPRDEFLKILTTIGVSEDYKHVSLIAIGRPEPDINRAFGASEDKHKLSLKRKPAGERSSPQKTKEQKKSHHDSVHANTQNAASSARMRQKDILPGTSTLEQDSCQSDTEPENMDVEEYVSQQLPTFNASSRSKCTTLEMDNIYVRRAIEIYVHSMLKEIGFFQLYGEHKPFALEIQEKLAAKARGMFRLVSCQIELLRNNLYNLDSIRRAMDDMPETIFDMYGGITRKWVPGGVAPNHVARNALALICSPTSEIPCAEVLVEAARMDVSTNTSLIRFSLKTLRELLGCLIKVTTLKRKPESVFSRNEEGVIFKQVLPAHYTVTEFFYDKSTAQDPLLRYFSQTRKSNRILELQIAWTGLTRFGQNRPANNAKIPTRFEEYCLMVTDKSLRRYRATITEEKSIYEIVFSCLKYGSPHSSHMLRPRKAFPTWFLVAAPGTYEKDDIPVNENTTILVSLMILDWPEMAKKFLSTFALKDRAVIWKDMFTFDFKHQKDIAKNSKLVFRPQTTILKACVALRRTGFLQALVDCGADFLGEPDIIYYALERHWGNDSTAFDDSTTTDVLLKILLDAGADPCPKGYVFTLLQFIVNKLEEPWVHTVVHRLQYRNGNINMVGTPDSKHPYLEEDDDYDDLNWFVMHPLKICRTTSPDWGSGPGHEDEVEQSRTQIDLLLRQFGAFETDEKQPRGLRGAAGLVVNISDDDDDALA</sequence>
<evidence type="ECO:0000313" key="5">
    <source>
        <dbReference type="Proteomes" id="UP001392437"/>
    </source>
</evidence>
<keyword evidence="1" id="KW-0677">Repeat</keyword>
<accession>A0AAW0QBK1</accession>
<feature type="compositionally biased region" description="Polar residues" evidence="2">
    <location>
        <begin position="208"/>
        <end position="220"/>
    </location>
</feature>
<dbReference type="PANTHER" id="PTHR10039:SF16">
    <property type="entry name" value="GPI INOSITOL-DEACYLASE"/>
    <property type="match status" value="1"/>
</dbReference>
<feature type="region of interest" description="Disordered" evidence="2">
    <location>
        <begin position="146"/>
        <end position="201"/>
    </location>
</feature>
<dbReference type="Pfam" id="PF24883">
    <property type="entry name" value="NPHP3_N"/>
    <property type="match status" value="1"/>
</dbReference>
<evidence type="ECO:0000313" key="4">
    <source>
        <dbReference type="EMBL" id="KAK8100575.1"/>
    </source>
</evidence>
<dbReference type="InterPro" id="IPR027417">
    <property type="entry name" value="P-loop_NTPase"/>
</dbReference>
<dbReference type="InterPro" id="IPR056884">
    <property type="entry name" value="NPHP3-like_N"/>
</dbReference>
<evidence type="ECO:0000259" key="3">
    <source>
        <dbReference type="Pfam" id="PF24883"/>
    </source>
</evidence>
<dbReference type="Gene3D" id="3.40.50.300">
    <property type="entry name" value="P-loop containing nucleotide triphosphate hydrolases"/>
    <property type="match status" value="1"/>
</dbReference>
<reference evidence="4 5" key="1">
    <citation type="submission" date="2023-01" db="EMBL/GenBank/DDBJ databases">
        <title>Analysis of 21 Apiospora genomes using comparative genomics revels a genus with tremendous synthesis potential of carbohydrate active enzymes and secondary metabolites.</title>
        <authorList>
            <person name="Sorensen T."/>
        </authorList>
    </citation>
    <scope>NUCLEOTIDE SEQUENCE [LARGE SCALE GENOMIC DNA]</scope>
    <source>
        <strain evidence="4 5">CBS 117206</strain>
    </source>
</reference>
<evidence type="ECO:0000256" key="1">
    <source>
        <dbReference type="ARBA" id="ARBA00022737"/>
    </source>
</evidence>
<dbReference type="AlphaFoldDB" id="A0AAW0QBK1"/>
<feature type="region of interest" description="Disordered" evidence="2">
    <location>
        <begin position="207"/>
        <end position="226"/>
    </location>
</feature>
<dbReference type="EMBL" id="JAQQWP010000009">
    <property type="protein sequence ID" value="KAK8100575.1"/>
    <property type="molecule type" value="Genomic_DNA"/>
</dbReference>
<feature type="compositionally biased region" description="Basic and acidic residues" evidence="2">
    <location>
        <begin position="175"/>
        <end position="187"/>
    </location>
</feature>
<dbReference type="PANTHER" id="PTHR10039">
    <property type="entry name" value="AMELOGENIN"/>
    <property type="match status" value="1"/>
</dbReference>
<keyword evidence="5" id="KW-1185">Reference proteome</keyword>
<protein>
    <recommendedName>
        <fullName evidence="3">Nephrocystin 3-like N-terminal domain-containing protein</fullName>
    </recommendedName>
</protein>
<evidence type="ECO:0000256" key="2">
    <source>
        <dbReference type="SAM" id="MobiDB-lite"/>
    </source>
</evidence>